<dbReference type="OrthoDB" id="3541690at2"/>
<protein>
    <submittedName>
        <fullName evidence="2">Uncharacterized protein</fullName>
    </submittedName>
</protein>
<sequence>METALLEIADELYGLPLPDFTPSRDALAKEHKADKELAAGIKGLKKASVAAWVVNLLVRRDPEQVEQVLTVGAALREAAADLDAAQLRELTKQRRQLTAAVTTSARRTARGEGVKVTESVAEQVEATLTSAMLDADAAKAVRSGLLVSPIVATGVGELDLSAAVALPGALGFEATTRSVTVPEPTARPQLHVVPDPEADKKARAAADERVREAETALEEAQAAARAPAETLAELEARTLQLQAEIDELRTRIAEHERALEETDDEIAEAEEARDEAEEAVAEAENALEDARRARARLDR</sequence>
<proteinExistence type="predicted"/>
<dbReference type="Proteomes" id="UP000294853">
    <property type="component" value="Chromosome"/>
</dbReference>
<feature type="region of interest" description="Disordered" evidence="1">
    <location>
        <begin position="256"/>
        <end position="299"/>
    </location>
</feature>
<gene>
    <name evidence="2" type="ORF">EXE58_00305</name>
</gene>
<organism evidence="2 3">
    <name type="scientific">Nocardioides seonyuensis</name>
    <dbReference type="NCBI Taxonomy" id="2518371"/>
    <lineage>
        <taxon>Bacteria</taxon>
        <taxon>Bacillati</taxon>
        <taxon>Actinomycetota</taxon>
        <taxon>Actinomycetes</taxon>
        <taxon>Propionibacteriales</taxon>
        <taxon>Nocardioidaceae</taxon>
        <taxon>Nocardioides</taxon>
    </lineage>
</organism>
<feature type="compositionally biased region" description="Acidic residues" evidence="1">
    <location>
        <begin position="261"/>
        <end position="287"/>
    </location>
</feature>
<dbReference type="AlphaFoldDB" id="A0A4P7IIY8"/>
<evidence type="ECO:0000313" key="3">
    <source>
        <dbReference type="Proteomes" id="UP000294853"/>
    </source>
</evidence>
<feature type="compositionally biased region" description="Basic and acidic residues" evidence="1">
    <location>
        <begin position="288"/>
        <end position="299"/>
    </location>
</feature>
<reference evidence="2 3" key="1">
    <citation type="submission" date="2019-03" db="EMBL/GenBank/DDBJ databases">
        <title>Three New Species of Nocardioides, Nocardioides euryhalodurans sp. nov., Nocardioides seonyuensis sp. nov. and Nocardioides eburneoflavus sp. nov. Iolated from Soil.</title>
        <authorList>
            <person name="Roh S.G."/>
            <person name="Lee C."/>
            <person name="Kim M.-K."/>
            <person name="Kim S.B."/>
        </authorList>
    </citation>
    <scope>NUCLEOTIDE SEQUENCE [LARGE SCALE GENOMIC DNA]</scope>
    <source>
        <strain evidence="2 3">MMS17-SY207-3</strain>
    </source>
</reference>
<keyword evidence="3" id="KW-1185">Reference proteome</keyword>
<dbReference type="KEGG" id="nsn:EXE58_00305"/>
<accession>A0A4P7IIY8</accession>
<evidence type="ECO:0000313" key="2">
    <source>
        <dbReference type="EMBL" id="QBX57366.1"/>
    </source>
</evidence>
<dbReference type="EMBL" id="CP038436">
    <property type="protein sequence ID" value="QBX57366.1"/>
    <property type="molecule type" value="Genomic_DNA"/>
</dbReference>
<name>A0A4P7IIY8_9ACTN</name>
<dbReference type="Gene3D" id="1.20.5.340">
    <property type="match status" value="1"/>
</dbReference>
<evidence type="ECO:0000256" key="1">
    <source>
        <dbReference type="SAM" id="MobiDB-lite"/>
    </source>
</evidence>